<feature type="domain" description="Major facilitator superfamily (MFS) profile" evidence="9">
    <location>
        <begin position="51"/>
        <end position="545"/>
    </location>
</feature>
<dbReference type="InterPro" id="IPR036259">
    <property type="entry name" value="MFS_trans_sf"/>
</dbReference>
<sequence length="578" mass="61819">MAQERTDAAGSTVTAAISQEGGDTEAIGDHCVHDEKLEPPRPIGGWKWGLAVAGILSSTFFFALDQTIVADIIPDIVEHFGAVEKLPWVSVTLLLASAGTINFWAKMYGQFDPKWLYVLCVLGFEIGSAVCGAAPSMNALIVGRAIAGLGGGGMYLGVVTLLSIFTTPAERPAYFAMLGATFGLGTVLGPIIGGAFADSSATWRWAFYINLCIGGIFAPVYFLYLPSRDPRPGATFKQRILEIDAVGTLLQVGAFCSGIMAISFGGVLYDWDSARIIGLFVCSGVCFILLGLQQEFTILTTLQRRVFPVQYVRRKEMVILFSQIAAGSANTFTAIYFIPLYFQFVQSDQALKSGVRLLPFIVPFVFATMLNGASMEKLKYYMPWFLVGGLLIIVSNAMLYHITLAVSTGYIYGALVVGGIGTGLFVYAPFAVAQWLVPLEEIPLAVGFISCAQVAGVTISLAVANAVFLNLAENSITHIVPGVPKSDVQAAISGIRGSFLKNLQPTMQAKVLEAIVHAIQRVFLLGIVAGALAVILAIFMNRGAIDLNQQQALKGPETPQTKESVQGSSEKGVEGDKF</sequence>
<feature type="transmembrane region" description="Helical" evidence="8">
    <location>
        <begin position="522"/>
        <end position="540"/>
    </location>
</feature>
<dbReference type="Gene3D" id="1.20.1250.20">
    <property type="entry name" value="MFS general substrate transporter like domains"/>
    <property type="match status" value="1"/>
</dbReference>
<feature type="transmembrane region" description="Helical" evidence="8">
    <location>
        <begin position="86"/>
        <end position="104"/>
    </location>
</feature>
<keyword evidence="4 8" id="KW-0812">Transmembrane</keyword>
<evidence type="ECO:0000256" key="8">
    <source>
        <dbReference type="SAM" id="Phobius"/>
    </source>
</evidence>
<feature type="transmembrane region" description="Helical" evidence="8">
    <location>
        <begin position="174"/>
        <end position="193"/>
    </location>
</feature>
<feature type="compositionally biased region" description="Polar residues" evidence="7">
    <location>
        <begin position="553"/>
        <end position="569"/>
    </location>
</feature>
<evidence type="ECO:0000256" key="2">
    <source>
        <dbReference type="ARBA" id="ARBA00007520"/>
    </source>
</evidence>
<feature type="transmembrane region" description="Helical" evidence="8">
    <location>
        <begin position="444"/>
        <end position="468"/>
    </location>
</feature>
<keyword evidence="11" id="KW-1185">Reference proteome</keyword>
<evidence type="ECO:0000256" key="4">
    <source>
        <dbReference type="ARBA" id="ARBA00022692"/>
    </source>
</evidence>
<dbReference type="AlphaFoldDB" id="A0AA39V6U6"/>
<protein>
    <recommendedName>
        <fullName evidence="9">Major facilitator superfamily (MFS) profile domain-containing protein</fullName>
    </recommendedName>
</protein>
<dbReference type="PANTHER" id="PTHR23501:SF12">
    <property type="entry name" value="MAJOR FACILITATOR SUPERFAMILY (MFS) PROFILE DOMAIN-CONTAINING PROTEIN-RELATED"/>
    <property type="match status" value="1"/>
</dbReference>
<feature type="transmembrane region" description="Helical" evidence="8">
    <location>
        <begin position="245"/>
        <end position="269"/>
    </location>
</feature>
<evidence type="ECO:0000256" key="3">
    <source>
        <dbReference type="ARBA" id="ARBA00022448"/>
    </source>
</evidence>
<dbReference type="PANTHER" id="PTHR23501">
    <property type="entry name" value="MAJOR FACILITATOR SUPERFAMILY"/>
    <property type="match status" value="1"/>
</dbReference>
<dbReference type="SUPFAM" id="SSF103473">
    <property type="entry name" value="MFS general substrate transporter"/>
    <property type="match status" value="1"/>
</dbReference>
<dbReference type="InterPro" id="IPR011701">
    <property type="entry name" value="MFS"/>
</dbReference>
<feature type="transmembrane region" description="Helical" evidence="8">
    <location>
        <begin position="275"/>
        <end position="296"/>
    </location>
</feature>
<feature type="transmembrane region" description="Helical" evidence="8">
    <location>
        <begin position="205"/>
        <end position="224"/>
    </location>
</feature>
<keyword evidence="3" id="KW-0813">Transport</keyword>
<evidence type="ECO:0000256" key="5">
    <source>
        <dbReference type="ARBA" id="ARBA00022989"/>
    </source>
</evidence>
<dbReference type="Pfam" id="PF07690">
    <property type="entry name" value="MFS_1"/>
    <property type="match status" value="1"/>
</dbReference>
<feature type="transmembrane region" description="Helical" evidence="8">
    <location>
        <begin position="116"/>
        <end position="135"/>
    </location>
</feature>
<dbReference type="EMBL" id="JAFEKC020000020">
    <property type="protein sequence ID" value="KAK0508845.1"/>
    <property type="molecule type" value="Genomic_DNA"/>
</dbReference>
<proteinExistence type="inferred from homology"/>
<evidence type="ECO:0000256" key="7">
    <source>
        <dbReference type="SAM" id="MobiDB-lite"/>
    </source>
</evidence>
<feature type="transmembrane region" description="Helical" evidence="8">
    <location>
        <begin position="141"/>
        <end position="162"/>
    </location>
</feature>
<evidence type="ECO:0000313" key="10">
    <source>
        <dbReference type="EMBL" id="KAK0508845.1"/>
    </source>
</evidence>
<comment type="similarity">
    <text evidence="2">Belongs to the major facilitator superfamily. TCR/Tet family.</text>
</comment>
<dbReference type="Proteomes" id="UP001166286">
    <property type="component" value="Unassembled WGS sequence"/>
</dbReference>
<comment type="caution">
    <text evidence="10">The sequence shown here is derived from an EMBL/GenBank/DDBJ whole genome shotgun (WGS) entry which is preliminary data.</text>
</comment>
<dbReference type="PROSITE" id="PS50850">
    <property type="entry name" value="MFS"/>
    <property type="match status" value="1"/>
</dbReference>
<keyword evidence="6 8" id="KW-0472">Membrane</keyword>
<evidence type="ECO:0000256" key="6">
    <source>
        <dbReference type="ARBA" id="ARBA00023136"/>
    </source>
</evidence>
<evidence type="ECO:0000259" key="9">
    <source>
        <dbReference type="PROSITE" id="PS50850"/>
    </source>
</evidence>
<dbReference type="FunFam" id="1.20.1250.20:FF:000429">
    <property type="entry name" value="MFS drug efflux transporter, putative"/>
    <property type="match status" value="1"/>
</dbReference>
<evidence type="ECO:0000256" key="1">
    <source>
        <dbReference type="ARBA" id="ARBA00004141"/>
    </source>
</evidence>
<dbReference type="InterPro" id="IPR020846">
    <property type="entry name" value="MFS_dom"/>
</dbReference>
<gene>
    <name evidence="10" type="ORF">JMJ35_009121</name>
</gene>
<feature type="transmembrane region" description="Helical" evidence="8">
    <location>
        <begin position="409"/>
        <end position="432"/>
    </location>
</feature>
<reference evidence="10" key="1">
    <citation type="submission" date="2023-03" db="EMBL/GenBank/DDBJ databases">
        <title>Complete genome of Cladonia borealis.</title>
        <authorList>
            <person name="Park H."/>
        </authorList>
    </citation>
    <scope>NUCLEOTIDE SEQUENCE</scope>
    <source>
        <strain evidence="10">ANT050790</strain>
    </source>
</reference>
<feature type="region of interest" description="Disordered" evidence="7">
    <location>
        <begin position="553"/>
        <end position="578"/>
    </location>
</feature>
<feature type="transmembrane region" description="Helical" evidence="8">
    <location>
        <begin position="317"/>
        <end position="342"/>
    </location>
</feature>
<evidence type="ECO:0000313" key="11">
    <source>
        <dbReference type="Proteomes" id="UP001166286"/>
    </source>
</evidence>
<keyword evidence="5 8" id="KW-1133">Transmembrane helix</keyword>
<accession>A0AA39V6U6</accession>
<organism evidence="10 11">
    <name type="scientific">Cladonia borealis</name>
    <dbReference type="NCBI Taxonomy" id="184061"/>
    <lineage>
        <taxon>Eukaryota</taxon>
        <taxon>Fungi</taxon>
        <taxon>Dikarya</taxon>
        <taxon>Ascomycota</taxon>
        <taxon>Pezizomycotina</taxon>
        <taxon>Lecanoromycetes</taxon>
        <taxon>OSLEUM clade</taxon>
        <taxon>Lecanoromycetidae</taxon>
        <taxon>Lecanorales</taxon>
        <taxon>Lecanorineae</taxon>
        <taxon>Cladoniaceae</taxon>
        <taxon>Cladonia</taxon>
    </lineage>
</organism>
<dbReference type="GO" id="GO:0005886">
    <property type="term" value="C:plasma membrane"/>
    <property type="evidence" value="ECO:0007669"/>
    <property type="project" value="TreeGrafter"/>
</dbReference>
<comment type="subcellular location">
    <subcellularLocation>
        <location evidence="1">Membrane</location>
        <topology evidence="1">Multi-pass membrane protein</topology>
    </subcellularLocation>
</comment>
<feature type="transmembrane region" description="Helical" evidence="8">
    <location>
        <begin position="384"/>
        <end position="403"/>
    </location>
</feature>
<name>A0AA39V6U6_9LECA</name>
<dbReference type="GO" id="GO:0022857">
    <property type="term" value="F:transmembrane transporter activity"/>
    <property type="evidence" value="ECO:0007669"/>
    <property type="project" value="InterPro"/>
</dbReference>
<feature type="transmembrane region" description="Helical" evidence="8">
    <location>
        <begin position="354"/>
        <end position="372"/>
    </location>
</feature>